<name>A0A839RS09_9ACTN</name>
<dbReference type="EMBL" id="JACHWS010000004">
    <property type="protein sequence ID" value="MBB3039645.1"/>
    <property type="molecule type" value="Genomic_DNA"/>
</dbReference>
<dbReference type="SUPFAM" id="SSF140453">
    <property type="entry name" value="EsxAB dimer-like"/>
    <property type="match status" value="1"/>
</dbReference>
<dbReference type="Proteomes" id="UP000567922">
    <property type="component" value="Unassembled WGS sequence"/>
</dbReference>
<comment type="caution">
    <text evidence="2">The sequence shown here is derived from an EMBL/GenBank/DDBJ whole genome shotgun (WGS) entry which is preliminary data.</text>
</comment>
<dbReference type="OrthoDB" id="3387628at2"/>
<organism evidence="2 3">
    <name type="scientific">Hoyosella altamirensis</name>
    <dbReference type="NCBI Taxonomy" id="616997"/>
    <lineage>
        <taxon>Bacteria</taxon>
        <taxon>Bacillati</taxon>
        <taxon>Actinomycetota</taxon>
        <taxon>Actinomycetes</taxon>
        <taxon>Mycobacteriales</taxon>
        <taxon>Hoyosellaceae</taxon>
        <taxon>Hoyosella</taxon>
    </lineage>
</organism>
<sequence length="95" mass="10233">MTIKYNFGQIETLRSDIAVSTAQMNANLADLKSFLAPLVADWTGSAAEAYQAQQRRWDEAAQGLNQVLESIGRAVGSGNDQMAAAERAAMNQWAG</sequence>
<protein>
    <recommendedName>
        <fullName evidence="1">ESAT-6-like protein</fullName>
    </recommendedName>
</protein>
<evidence type="ECO:0000256" key="1">
    <source>
        <dbReference type="RuleBase" id="RU362001"/>
    </source>
</evidence>
<gene>
    <name evidence="2" type="ORF">FHU29_004133</name>
</gene>
<dbReference type="InterPro" id="IPR010310">
    <property type="entry name" value="T7SS_ESAT-6-like"/>
</dbReference>
<dbReference type="InterPro" id="IPR036689">
    <property type="entry name" value="ESAT-6-like_sf"/>
</dbReference>
<reference evidence="2 3" key="1">
    <citation type="submission" date="2020-08" db="EMBL/GenBank/DDBJ databases">
        <title>Sequencing the genomes of 1000 actinobacteria strains.</title>
        <authorList>
            <person name="Klenk H.-P."/>
        </authorList>
    </citation>
    <scope>NUCLEOTIDE SEQUENCE [LARGE SCALE GENOMIC DNA]</scope>
    <source>
        <strain evidence="2 3">DSM 45258</strain>
    </source>
</reference>
<comment type="similarity">
    <text evidence="1">Belongs to the WXG100 family.</text>
</comment>
<proteinExistence type="inferred from homology"/>
<evidence type="ECO:0000313" key="2">
    <source>
        <dbReference type="EMBL" id="MBB3039645.1"/>
    </source>
</evidence>
<dbReference type="Gene3D" id="1.10.287.1060">
    <property type="entry name" value="ESAT-6-like"/>
    <property type="match status" value="1"/>
</dbReference>
<dbReference type="NCBIfam" id="TIGR03930">
    <property type="entry name" value="WXG100_ESAT6"/>
    <property type="match status" value="1"/>
</dbReference>
<dbReference type="AlphaFoldDB" id="A0A839RS09"/>
<dbReference type="Pfam" id="PF06013">
    <property type="entry name" value="WXG100"/>
    <property type="match status" value="1"/>
</dbReference>
<accession>A0A839RS09</accession>
<evidence type="ECO:0000313" key="3">
    <source>
        <dbReference type="Proteomes" id="UP000567922"/>
    </source>
</evidence>
<dbReference type="RefSeq" id="WP_083962055.1">
    <property type="nucleotide sequence ID" value="NZ_BDDI01000001.1"/>
</dbReference>
<keyword evidence="3" id="KW-1185">Reference proteome</keyword>